<dbReference type="InterPro" id="IPR006176">
    <property type="entry name" value="3-OHacyl-CoA_DH_NAD-bd"/>
</dbReference>
<dbReference type="FunFam" id="3.40.50.720:FF:000009">
    <property type="entry name" value="Fatty oxidation complex, alpha subunit"/>
    <property type="match status" value="1"/>
</dbReference>
<comment type="catalytic activity">
    <reaction evidence="27">
        <text>a 4-saturated-(3S)-3-hydroxyacyl-CoA = a (3E)-enoyl-CoA + H2O</text>
        <dbReference type="Rhea" id="RHEA:20724"/>
        <dbReference type="ChEBI" id="CHEBI:15377"/>
        <dbReference type="ChEBI" id="CHEBI:58521"/>
        <dbReference type="ChEBI" id="CHEBI:137480"/>
        <dbReference type="EC" id="4.2.1.17"/>
    </reaction>
</comment>
<feature type="transmembrane region" description="Helical" evidence="28">
    <location>
        <begin position="164"/>
        <end position="181"/>
    </location>
</feature>
<dbReference type="InterPro" id="IPR020617">
    <property type="entry name" value="Thiolase_C"/>
</dbReference>
<dbReference type="InterPro" id="IPR010656">
    <property type="entry name" value="DctM"/>
</dbReference>
<dbReference type="PROSITE" id="PS00099">
    <property type="entry name" value="THIOLASE_3"/>
    <property type="match status" value="1"/>
</dbReference>
<proteinExistence type="inferred from homology"/>
<protein>
    <recommendedName>
        <fullName evidence="29">IclR-ED domain-containing protein</fullName>
    </recommendedName>
</protein>
<dbReference type="GO" id="GO:0004300">
    <property type="term" value="F:enoyl-CoA hydratase activity"/>
    <property type="evidence" value="ECO:0007669"/>
    <property type="project" value="UniProtKB-EC"/>
</dbReference>
<keyword evidence="20" id="KW-0804">Transcription</keyword>
<evidence type="ECO:0000256" key="6">
    <source>
        <dbReference type="ARBA" id="ARBA00010982"/>
    </source>
</evidence>
<dbReference type="InterPro" id="IPR029045">
    <property type="entry name" value="ClpP/crotonase-like_dom_sf"/>
</dbReference>
<comment type="catalytic activity">
    <reaction evidence="2">
        <text>a (3E)-enoyl-CoA = a 4-saturated (2E)-enoyl-CoA</text>
        <dbReference type="Rhea" id="RHEA:45228"/>
        <dbReference type="ChEBI" id="CHEBI:58521"/>
        <dbReference type="ChEBI" id="CHEBI:85097"/>
        <dbReference type="EC" id="5.3.3.8"/>
    </reaction>
</comment>
<dbReference type="InterPro" id="IPR055348">
    <property type="entry name" value="DctQ"/>
</dbReference>
<dbReference type="Gene3D" id="3.40.47.10">
    <property type="match status" value="1"/>
</dbReference>
<evidence type="ECO:0000256" key="3">
    <source>
        <dbReference type="ARBA" id="ARBA00004275"/>
    </source>
</evidence>
<comment type="pathway">
    <text evidence="5">Lipid metabolism; fatty acid beta-oxidation.</text>
</comment>
<comment type="caution">
    <text evidence="30">The sequence shown here is derived from an EMBL/GenBank/DDBJ whole genome shotgun (WGS) entry which is preliminary data.</text>
</comment>
<keyword evidence="22" id="KW-0456">Lyase</keyword>
<comment type="catalytic activity">
    <reaction evidence="26">
        <text>a (3S)-3-hydroxyacyl-CoA = a (2E)-enoyl-CoA + H2O</text>
        <dbReference type="Rhea" id="RHEA:16105"/>
        <dbReference type="ChEBI" id="CHEBI:15377"/>
        <dbReference type="ChEBI" id="CHEBI:57318"/>
        <dbReference type="ChEBI" id="CHEBI:58856"/>
        <dbReference type="EC" id="4.2.1.17"/>
    </reaction>
</comment>
<gene>
    <name evidence="30" type="primary">PLESTB003882</name>
    <name evidence="30" type="ORF">PLESTB_001933700</name>
</gene>
<evidence type="ECO:0000256" key="24">
    <source>
        <dbReference type="ARBA" id="ARBA00023315"/>
    </source>
</evidence>
<dbReference type="EMBL" id="BRXU01000069">
    <property type="protein sequence ID" value="GLC62737.1"/>
    <property type="molecule type" value="Genomic_DNA"/>
</dbReference>
<dbReference type="InterPro" id="IPR006108">
    <property type="entry name" value="3HC_DH_C"/>
</dbReference>
<dbReference type="NCBIfam" id="TIGR01930">
    <property type="entry name" value="AcCoA-C-Actrans"/>
    <property type="match status" value="1"/>
</dbReference>
<dbReference type="PROSITE" id="PS00737">
    <property type="entry name" value="THIOLASE_2"/>
    <property type="match status" value="1"/>
</dbReference>
<evidence type="ECO:0000256" key="28">
    <source>
        <dbReference type="SAM" id="Phobius"/>
    </source>
</evidence>
<dbReference type="InterPro" id="IPR020610">
    <property type="entry name" value="Thiolase_AS"/>
</dbReference>
<dbReference type="GO" id="GO:0008692">
    <property type="term" value="F:3-hydroxybutyryl-CoA epimerase activity"/>
    <property type="evidence" value="ECO:0007669"/>
    <property type="project" value="UniProtKB-EC"/>
</dbReference>
<dbReference type="InterPro" id="IPR020613">
    <property type="entry name" value="Thiolase_CS"/>
</dbReference>
<dbReference type="SUPFAM" id="SSF55781">
    <property type="entry name" value="GAF domain-like"/>
    <property type="match status" value="1"/>
</dbReference>
<sequence length="1877" mass="199311">MKAIERIMLEFAVVSTLALALAITANVLGRQFFGLAVPDIVIIVRELMIPTIVFPLAAATANRAHIAVTFVTDRMSPRTRGRLIIFGWFVALLAMLPLLYASWRNLSGSWASGEFYDGLLGIPRWPMKLAFLLGLLMMTIRLVLVALEDISQLRRTGTRSLSEMDASTIGLVAFGLVILLLALRVPIAFVLAGVATAGTFLIYAFRTGSFMPERAINPTSSMVVNSFFELIHSYDLSMIPLFVALGNIAYHTGITTRIYDAANVWLRGVPGGVSVASLMGCAGFSAISGSSIACASTMGRICVPEMLRLGYNPKLATASVAAGGTLGSLIPPSVLFILYGIFTETSISKLFLAGILPGLLTLLGYIIVVMWWTSRDPSAAPVDPRPVARGDRLRAALSAWPALVLFTVIIGGIYGGIFTATEAAAISVVLTILIGFFEGSLTPGSMWSAIRDSLIQTAAIFLIAACAKIFVSFVALTGAAGMVSQWVAEAGLSPLMLMVAISALYLFLGMFLDPVGIIVLTLPFVIPMVDHMGMDLIWFGVIVVKLLEIGLITPPVGLNVFVIGNVTGRGITVDQIFAGVMRFLAMDIVVLGILILVPAISTVIPNGLNAEIAQRTGLPKSTVSRLTFTLGQLGYLVQSPRDDRFRPGPTLVAVGHVAAASLSFLVPAHELMRRLAEETGTLVVLAVRDGDKLVLIRTWRPTRVASIWLEVGQRVPLQPFSSWRAFIAAARPAEIERIAAERLPGLEALLADRPQALADMALQGFISTPAGSGMTAAYNAVSVPFRSGNLAEPVVFTCGALPAEASVERMETETPVTYHREGGIAFIEIDNPPVNALSAAVRQGLAEAVARLADDPEARIAVLFCAGRTFIAGADISEFGKPPVPPALPDVIAAIEASEKPVVAALHGTVLGGGLEVALGAHHRVALPGTRMGLPEVTLGLLPGAGGTQRLPRAVGMEAAIDLITSGRQIGADEALRLGLIDALAEGTDPRAAGEAEARRLLDQGAGPRRLGEADAPAVDAAVVGEWRRKVAKSARGQVAPPRALDTIIEGLALPFAQGMAHERRAFMDLMQTPERGALIHAFFAERRAAQADGLAGVKPRDVNRVGIIGGGTMGQGIAAAALTAGLDVTLVERDDAAAEKAAAGIGRMLEGAVKRGKLAADARERMLSQAFRAVATYDALAEADLVIEAVFENIDVKREVFRALDGICRPGAVLATNTSYLDVNLIADATARPQDVIGLHFFSPANVMRLLEIVVADRTAPDVVATAFALAKRMGKIGVRSGVCDGFIGNRMLSAYRTAADHMVLDGASPYQVDQAIVGFGFPMGPYQVGDLAGLDIGYATRQRKAPTRDPRERVPVFADRLAEAGRLGRKTGRGYYIYDEDSPQGRPDPEMAEMLDGIRRDLGITPRGFTPEEIQSRYMAAMVNEGAKILDEGIAARASDIDVVLLHGYGFPRWKGGPMHWADAQGLDRIAADIARFAQEDPYFWQDAVIVSTARTGIGKAGRGSLNLTHGATMGGRVAAVAVDRAGIDPALIEDSIWGCGYPEYVTGGNIARQIVVRAGFPVSVAGTTVNRFCASGLQALAMGAHMVRQEGARAVLTGGLESISLVQPPPRNSREAWIEEHKPDLYLPMIDTADNVAERYGVSREAQDEYALRSQQRIAAAQAAGLFADEIIPIDVTRAVIEKATGETRHEEITFDHDECNRPTTTLEGLAALKPVKGEDRFITAGNASQLSDGAAALVVMDGEVAAREGATPLGAFRGFAIAGCEPDEMGIGPVFAVPRLLERAGLKVDDIDLWELNEAFASQALYCRDRLGIDPEKYNVNGGSIAIGHPFGMTGARTAGHILLEGRRRGAKWGVVTMCIGGGQGAAGLIEIF</sequence>
<evidence type="ECO:0000256" key="4">
    <source>
        <dbReference type="ARBA" id="ARBA00004429"/>
    </source>
</evidence>
<feature type="transmembrane region" description="Helical" evidence="28">
    <location>
        <begin position="536"/>
        <end position="556"/>
    </location>
</feature>
<dbReference type="GO" id="GO:0003677">
    <property type="term" value="F:DNA binding"/>
    <property type="evidence" value="ECO:0007669"/>
    <property type="project" value="InterPro"/>
</dbReference>
<dbReference type="GO" id="GO:0006631">
    <property type="term" value="P:fatty acid metabolic process"/>
    <property type="evidence" value="ECO:0007669"/>
    <property type="project" value="UniProtKB-KW"/>
</dbReference>
<dbReference type="SUPFAM" id="SSF51735">
    <property type="entry name" value="NAD(P)-binding Rossmann-fold domains"/>
    <property type="match status" value="1"/>
</dbReference>
<evidence type="ECO:0000256" key="19">
    <source>
        <dbReference type="ARBA" id="ARBA00023140"/>
    </source>
</evidence>
<evidence type="ECO:0000256" key="26">
    <source>
        <dbReference type="ARBA" id="ARBA00023709"/>
    </source>
</evidence>
<dbReference type="SMART" id="SM00346">
    <property type="entry name" value="HTH_ICLR"/>
    <property type="match status" value="1"/>
</dbReference>
<evidence type="ECO:0000256" key="23">
    <source>
        <dbReference type="ARBA" id="ARBA00023268"/>
    </source>
</evidence>
<keyword evidence="10" id="KW-0808">Transferase</keyword>
<dbReference type="Proteomes" id="UP001165080">
    <property type="component" value="Unassembled WGS sequence"/>
</dbReference>
<keyword evidence="31" id="KW-1185">Reference proteome</keyword>
<evidence type="ECO:0000256" key="1">
    <source>
        <dbReference type="ARBA" id="ARBA00000452"/>
    </source>
</evidence>
<feature type="transmembrane region" description="Helical" evidence="28">
    <location>
        <begin position="83"/>
        <end position="103"/>
    </location>
</feature>
<dbReference type="SUPFAM" id="SSF48179">
    <property type="entry name" value="6-phosphogluconate dehydrogenase C-terminal domain-like"/>
    <property type="match status" value="2"/>
</dbReference>
<keyword evidence="16" id="KW-0520">NAD</keyword>
<dbReference type="PROSITE" id="PS51078">
    <property type="entry name" value="ICLR_ED"/>
    <property type="match status" value="1"/>
</dbReference>
<dbReference type="PANTHER" id="PTHR23309:SF51">
    <property type="entry name" value="3-HYDROXYACYL-COA DEHYDROGENASE-RELATED"/>
    <property type="match status" value="1"/>
</dbReference>
<feature type="transmembrane region" description="Helical" evidence="28">
    <location>
        <begin position="40"/>
        <end position="62"/>
    </location>
</feature>
<dbReference type="Pfam" id="PF01614">
    <property type="entry name" value="IclR_C"/>
    <property type="match status" value="1"/>
</dbReference>
<feature type="domain" description="IclR-ED" evidence="29">
    <location>
        <begin position="650"/>
        <end position="847"/>
    </location>
</feature>
<dbReference type="InterPro" id="IPR001753">
    <property type="entry name" value="Enoyl-CoA_hydra/iso"/>
</dbReference>
<feature type="transmembrane region" description="Helical" evidence="28">
    <location>
        <begin position="125"/>
        <end position="144"/>
    </location>
</feature>
<evidence type="ECO:0000256" key="27">
    <source>
        <dbReference type="ARBA" id="ARBA00023717"/>
    </source>
</evidence>
<accession>A0A9W6C3E3</accession>
<evidence type="ECO:0000256" key="22">
    <source>
        <dbReference type="ARBA" id="ARBA00023239"/>
    </source>
</evidence>
<feature type="transmembrane region" description="Helical" evidence="28">
    <location>
        <begin position="393"/>
        <end position="417"/>
    </location>
</feature>
<feature type="transmembrane region" description="Helical" evidence="28">
    <location>
        <begin position="315"/>
        <end position="339"/>
    </location>
</feature>
<evidence type="ECO:0000256" key="11">
    <source>
        <dbReference type="ARBA" id="ARBA00022692"/>
    </source>
</evidence>
<keyword evidence="15" id="KW-0805">Transcription regulation</keyword>
<feature type="transmembrane region" description="Helical" evidence="28">
    <location>
        <begin position="423"/>
        <end position="441"/>
    </location>
</feature>
<feature type="transmembrane region" description="Helical" evidence="28">
    <location>
        <begin position="495"/>
        <end position="524"/>
    </location>
</feature>
<organism evidence="30 31">
    <name type="scientific">Pleodorina starrii</name>
    <dbReference type="NCBI Taxonomy" id="330485"/>
    <lineage>
        <taxon>Eukaryota</taxon>
        <taxon>Viridiplantae</taxon>
        <taxon>Chlorophyta</taxon>
        <taxon>core chlorophytes</taxon>
        <taxon>Chlorophyceae</taxon>
        <taxon>CS clade</taxon>
        <taxon>Chlamydomonadales</taxon>
        <taxon>Volvocaceae</taxon>
        <taxon>Pleodorina</taxon>
    </lineage>
</organism>
<keyword evidence="8" id="KW-1003">Cell membrane</keyword>
<dbReference type="SUPFAM" id="SSF46785">
    <property type="entry name" value="Winged helix' DNA-binding domain"/>
    <property type="match status" value="1"/>
</dbReference>
<dbReference type="Gene3D" id="1.10.1040.50">
    <property type="match status" value="1"/>
</dbReference>
<dbReference type="Pfam" id="PF00378">
    <property type="entry name" value="ECH_1"/>
    <property type="match status" value="1"/>
</dbReference>
<dbReference type="InterPro" id="IPR020615">
    <property type="entry name" value="Thiolase_acyl_enz_int_AS"/>
</dbReference>
<evidence type="ECO:0000256" key="21">
    <source>
        <dbReference type="ARBA" id="ARBA00023235"/>
    </source>
</evidence>
<dbReference type="InterPro" id="IPR004681">
    <property type="entry name" value="TRAP_DctM"/>
</dbReference>
<keyword evidence="17" id="KW-0443">Lipid metabolism</keyword>
<feature type="transmembrane region" description="Helical" evidence="28">
    <location>
        <begin position="576"/>
        <end position="597"/>
    </location>
</feature>
<keyword evidence="24" id="KW-0012">Acyltransferase</keyword>
<evidence type="ECO:0000256" key="16">
    <source>
        <dbReference type="ARBA" id="ARBA00023027"/>
    </source>
</evidence>
<dbReference type="SUPFAM" id="SSF53901">
    <property type="entry name" value="Thiolase-like"/>
    <property type="match status" value="2"/>
</dbReference>
<keyword evidence="23" id="KW-0511">Multifunctional enzyme</keyword>
<dbReference type="Pfam" id="PF02803">
    <property type="entry name" value="Thiolase_C"/>
    <property type="match status" value="1"/>
</dbReference>
<evidence type="ECO:0000256" key="5">
    <source>
        <dbReference type="ARBA" id="ARBA00005005"/>
    </source>
</evidence>
<dbReference type="InterPro" id="IPR036291">
    <property type="entry name" value="NAD(P)-bd_dom_sf"/>
</dbReference>
<dbReference type="GO" id="GO:0004165">
    <property type="term" value="F:delta(3)-delta(2)-enoyl-CoA isomerase activity"/>
    <property type="evidence" value="ECO:0007669"/>
    <property type="project" value="UniProtKB-EC"/>
</dbReference>
<keyword evidence="19" id="KW-0576">Peroxisome</keyword>
<evidence type="ECO:0000256" key="14">
    <source>
        <dbReference type="ARBA" id="ARBA00023002"/>
    </source>
</evidence>
<dbReference type="GO" id="GO:0006355">
    <property type="term" value="P:regulation of DNA-templated transcription"/>
    <property type="evidence" value="ECO:0007669"/>
    <property type="project" value="InterPro"/>
</dbReference>
<dbReference type="PANTHER" id="PTHR23309">
    <property type="entry name" value="3-HYDROXYACYL-COA DEHYROGENASE"/>
    <property type="match status" value="1"/>
</dbReference>
<dbReference type="InterPro" id="IPR002155">
    <property type="entry name" value="Thiolase"/>
</dbReference>
<evidence type="ECO:0000256" key="25">
    <source>
        <dbReference type="ARBA" id="ARBA00023701"/>
    </source>
</evidence>
<comment type="similarity">
    <text evidence="6">Belongs to the thiolase-like superfamily. Thiolase family.</text>
</comment>
<dbReference type="GO" id="GO:0005886">
    <property type="term" value="C:plasma membrane"/>
    <property type="evidence" value="ECO:0007669"/>
    <property type="project" value="UniProtKB-SubCell"/>
</dbReference>
<dbReference type="Gene3D" id="3.30.450.40">
    <property type="match status" value="1"/>
</dbReference>
<keyword evidence="7" id="KW-0813">Transport</keyword>
<keyword evidence="13 28" id="KW-1133">Transmembrane helix</keyword>
<evidence type="ECO:0000259" key="29">
    <source>
        <dbReference type="PROSITE" id="PS51078"/>
    </source>
</evidence>
<evidence type="ECO:0000256" key="20">
    <source>
        <dbReference type="ARBA" id="ARBA00023163"/>
    </source>
</evidence>
<keyword evidence="12" id="KW-0276">Fatty acid metabolism</keyword>
<dbReference type="InterPro" id="IPR005471">
    <property type="entry name" value="Tscrpt_reg_IclR_N"/>
</dbReference>
<evidence type="ECO:0000256" key="10">
    <source>
        <dbReference type="ARBA" id="ARBA00022679"/>
    </source>
</evidence>
<dbReference type="CDD" id="cd06558">
    <property type="entry name" value="crotonase-like"/>
    <property type="match status" value="1"/>
</dbReference>
<dbReference type="GO" id="GO:0005777">
    <property type="term" value="C:peroxisome"/>
    <property type="evidence" value="ECO:0007669"/>
    <property type="project" value="UniProtKB-SubCell"/>
</dbReference>
<dbReference type="Pfam" id="PF06808">
    <property type="entry name" value="DctM"/>
    <property type="match status" value="1"/>
</dbReference>
<dbReference type="Pfam" id="PF00108">
    <property type="entry name" value="Thiolase_N"/>
    <property type="match status" value="1"/>
</dbReference>
<dbReference type="Pfam" id="PF04290">
    <property type="entry name" value="DctQ"/>
    <property type="match status" value="1"/>
</dbReference>
<feature type="transmembrane region" description="Helical" evidence="28">
    <location>
        <begin position="187"/>
        <end position="205"/>
    </location>
</feature>
<evidence type="ECO:0000313" key="31">
    <source>
        <dbReference type="Proteomes" id="UP001165080"/>
    </source>
</evidence>
<dbReference type="Gene3D" id="3.90.226.10">
    <property type="entry name" value="2-enoyl-CoA Hydratase, Chain A, domain 1"/>
    <property type="match status" value="1"/>
</dbReference>
<dbReference type="GO" id="GO:0070403">
    <property type="term" value="F:NAD+ binding"/>
    <property type="evidence" value="ECO:0007669"/>
    <property type="project" value="InterPro"/>
</dbReference>
<dbReference type="InterPro" id="IPR020616">
    <property type="entry name" value="Thiolase_N"/>
</dbReference>
<dbReference type="InterPro" id="IPR008927">
    <property type="entry name" value="6-PGluconate_DH-like_C_sf"/>
</dbReference>
<comment type="subcellular location">
    <subcellularLocation>
        <location evidence="4">Cell inner membrane</location>
        <topology evidence="4">Multi-pass membrane protein</topology>
    </subcellularLocation>
    <subcellularLocation>
        <location evidence="3">Peroxisome</location>
    </subcellularLocation>
</comment>
<dbReference type="Pfam" id="PF02737">
    <property type="entry name" value="3HCDH_N"/>
    <property type="match status" value="1"/>
</dbReference>
<dbReference type="SUPFAM" id="SSF52096">
    <property type="entry name" value="ClpP/crotonase"/>
    <property type="match status" value="1"/>
</dbReference>
<evidence type="ECO:0000313" key="30">
    <source>
        <dbReference type="EMBL" id="GLC62737.1"/>
    </source>
</evidence>
<reference evidence="30 31" key="1">
    <citation type="journal article" date="2023" name="Commun. Biol.">
        <title>Reorganization of the ancestral sex-determining regions during the evolution of trioecy in Pleodorina starrii.</title>
        <authorList>
            <person name="Takahashi K."/>
            <person name="Suzuki S."/>
            <person name="Kawai-Toyooka H."/>
            <person name="Yamamoto K."/>
            <person name="Hamaji T."/>
            <person name="Ootsuki R."/>
            <person name="Yamaguchi H."/>
            <person name="Kawachi M."/>
            <person name="Higashiyama T."/>
            <person name="Nozaki H."/>
        </authorList>
    </citation>
    <scope>NUCLEOTIDE SEQUENCE [LARGE SCALE GENOMIC DNA]</scope>
    <source>
        <strain evidence="30 31">NIES-4479</strain>
    </source>
</reference>
<dbReference type="GO" id="GO:0016616">
    <property type="term" value="F:oxidoreductase activity, acting on the CH-OH group of donors, NAD or NADP as acceptor"/>
    <property type="evidence" value="ECO:0007669"/>
    <property type="project" value="InterPro"/>
</dbReference>
<evidence type="ECO:0000256" key="2">
    <source>
        <dbReference type="ARBA" id="ARBA00000765"/>
    </source>
</evidence>
<dbReference type="InterPro" id="IPR036388">
    <property type="entry name" value="WH-like_DNA-bd_sf"/>
</dbReference>
<dbReference type="InterPro" id="IPR036390">
    <property type="entry name" value="WH_DNA-bd_sf"/>
</dbReference>
<evidence type="ECO:0000256" key="18">
    <source>
        <dbReference type="ARBA" id="ARBA00023136"/>
    </source>
</evidence>
<dbReference type="Gene3D" id="3.40.50.720">
    <property type="entry name" value="NAD(P)-binding Rossmann-like Domain"/>
    <property type="match status" value="1"/>
</dbReference>
<feature type="transmembrane region" description="Helical" evidence="28">
    <location>
        <begin position="453"/>
        <end position="475"/>
    </location>
</feature>
<feature type="transmembrane region" description="Helical" evidence="28">
    <location>
        <begin position="7"/>
        <end position="28"/>
    </location>
</feature>
<dbReference type="InterPro" id="IPR016039">
    <property type="entry name" value="Thiolase-like"/>
</dbReference>
<evidence type="ECO:0000256" key="12">
    <source>
        <dbReference type="ARBA" id="ARBA00022832"/>
    </source>
</evidence>
<dbReference type="FunFam" id="3.40.47.10:FF:000010">
    <property type="entry name" value="Acetyl-CoA acetyltransferase (Thiolase)"/>
    <property type="match status" value="1"/>
</dbReference>
<dbReference type="InterPro" id="IPR014757">
    <property type="entry name" value="Tscrpt_reg_IclR_C"/>
</dbReference>
<evidence type="ECO:0000256" key="17">
    <source>
        <dbReference type="ARBA" id="ARBA00023098"/>
    </source>
</evidence>
<dbReference type="Pfam" id="PF00725">
    <property type="entry name" value="3HCDH"/>
    <property type="match status" value="2"/>
</dbReference>
<dbReference type="Gene3D" id="1.10.10.10">
    <property type="entry name" value="Winged helix-like DNA-binding domain superfamily/Winged helix DNA-binding domain"/>
    <property type="match status" value="1"/>
</dbReference>
<name>A0A9W6C3E3_9CHLO</name>
<evidence type="ECO:0000256" key="15">
    <source>
        <dbReference type="ARBA" id="ARBA00023015"/>
    </source>
</evidence>
<evidence type="ECO:0000256" key="7">
    <source>
        <dbReference type="ARBA" id="ARBA00022448"/>
    </source>
</evidence>
<keyword evidence="11 28" id="KW-0812">Transmembrane</keyword>
<evidence type="ECO:0000256" key="9">
    <source>
        <dbReference type="ARBA" id="ARBA00022519"/>
    </source>
</evidence>
<comment type="catalytic activity">
    <reaction evidence="1">
        <text>a (3Z)-enoyl-CoA = a 4-saturated (2E)-enoyl-CoA</text>
        <dbReference type="Rhea" id="RHEA:45900"/>
        <dbReference type="ChEBI" id="CHEBI:85097"/>
        <dbReference type="ChEBI" id="CHEBI:85489"/>
        <dbReference type="EC" id="5.3.3.8"/>
    </reaction>
</comment>
<evidence type="ECO:0000256" key="13">
    <source>
        <dbReference type="ARBA" id="ARBA00022989"/>
    </source>
</evidence>
<dbReference type="FunFam" id="1.10.1040.50:FF:000006">
    <property type="entry name" value="Peroxisomal bifunctional enzyme"/>
    <property type="match status" value="1"/>
</dbReference>
<feature type="transmembrane region" description="Helical" evidence="28">
    <location>
        <begin position="351"/>
        <end position="372"/>
    </location>
</feature>
<dbReference type="GO" id="GO:0016747">
    <property type="term" value="F:acyltransferase activity, transferring groups other than amino-acyl groups"/>
    <property type="evidence" value="ECO:0007669"/>
    <property type="project" value="InterPro"/>
</dbReference>
<dbReference type="NCBIfam" id="TIGR00786">
    <property type="entry name" value="dctM"/>
    <property type="match status" value="1"/>
</dbReference>
<dbReference type="PROSITE" id="PS00098">
    <property type="entry name" value="THIOLASE_1"/>
    <property type="match status" value="1"/>
</dbReference>
<keyword evidence="14" id="KW-0560">Oxidoreductase</keyword>
<dbReference type="InterPro" id="IPR029016">
    <property type="entry name" value="GAF-like_dom_sf"/>
</dbReference>
<dbReference type="Pfam" id="PF09339">
    <property type="entry name" value="HTH_IclR"/>
    <property type="match status" value="1"/>
</dbReference>
<dbReference type="CDD" id="cd00751">
    <property type="entry name" value="thiolase"/>
    <property type="match status" value="1"/>
</dbReference>
<keyword evidence="18 28" id="KW-0472">Membrane</keyword>
<evidence type="ECO:0000256" key="8">
    <source>
        <dbReference type="ARBA" id="ARBA00022475"/>
    </source>
</evidence>
<comment type="catalytic activity">
    <reaction evidence="25">
        <text>(3S)-3-hydroxybutanoyl-CoA = (3R)-3-hydroxybutanoyl-CoA</text>
        <dbReference type="Rhea" id="RHEA:21760"/>
        <dbReference type="ChEBI" id="CHEBI:57315"/>
        <dbReference type="ChEBI" id="CHEBI:57316"/>
        <dbReference type="EC" id="5.1.2.3"/>
    </reaction>
</comment>
<keyword evidence="21" id="KW-0413">Isomerase</keyword>
<keyword evidence="9" id="KW-0997">Cell inner membrane</keyword>